<dbReference type="PANTHER" id="PTHR43065">
    <property type="entry name" value="SENSOR HISTIDINE KINASE"/>
    <property type="match status" value="1"/>
</dbReference>
<evidence type="ECO:0000256" key="1">
    <source>
        <dbReference type="ARBA" id="ARBA00000085"/>
    </source>
</evidence>
<accession>A0A660SDN5</accession>
<dbReference type="SMART" id="SM00387">
    <property type="entry name" value="HATPase_c"/>
    <property type="match status" value="1"/>
</dbReference>
<dbReference type="AlphaFoldDB" id="A0A660SDN5"/>
<name>A0A660SDN5_UNCT6</name>
<feature type="domain" description="PAS" evidence="8">
    <location>
        <begin position="141"/>
        <end position="211"/>
    </location>
</feature>
<feature type="transmembrane region" description="Helical" evidence="5">
    <location>
        <begin position="91"/>
        <end position="117"/>
    </location>
</feature>
<dbReference type="PROSITE" id="PS50112">
    <property type="entry name" value="PAS"/>
    <property type="match status" value="1"/>
</dbReference>
<dbReference type="PRINTS" id="PR00344">
    <property type="entry name" value="BCTRLSENSOR"/>
</dbReference>
<evidence type="ECO:0000256" key="2">
    <source>
        <dbReference type="ARBA" id="ARBA00012438"/>
    </source>
</evidence>
<dbReference type="CDD" id="cd00082">
    <property type="entry name" value="HisKA"/>
    <property type="match status" value="1"/>
</dbReference>
<comment type="catalytic activity">
    <reaction evidence="1">
        <text>ATP + protein L-histidine = ADP + protein N-phospho-L-histidine.</text>
        <dbReference type="EC" id="2.7.13.3"/>
    </reaction>
</comment>
<dbReference type="Pfam" id="PF13426">
    <property type="entry name" value="PAS_9"/>
    <property type="match status" value="1"/>
</dbReference>
<dbReference type="Pfam" id="PF00512">
    <property type="entry name" value="HisKA"/>
    <property type="match status" value="1"/>
</dbReference>
<dbReference type="PROSITE" id="PS50110">
    <property type="entry name" value="RESPONSE_REGULATORY"/>
    <property type="match status" value="1"/>
</dbReference>
<evidence type="ECO:0000259" key="7">
    <source>
        <dbReference type="PROSITE" id="PS50110"/>
    </source>
</evidence>
<dbReference type="InterPro" id="IPR005467">
    <property type="entry name" value="His_kinase_dom"/>
</dbReference>
<dbReference type="InterPro" id="IPR000014">
    <property type="entry name" value="PAS"/>
</dbReference>
<dbReference type="CDD" id="cd00130">
    <property type="entry name" value="PAS"/>
    <property type="match status" value="1"/>
</dbReference>
<comment type="caution">
    <text evidence="9">The sequence shown here is derived from an EMBL/GenBank/DDBJ whole genome shotgun (WGS) entry which is preliminary data.</text>
</comment>
<gene>
    <name evidence="9" type="ORF">DRP43_06110</name>
</gene>
<dbReference type="InterPro" id="IPR003661">
    <property type="entry name" value="HisK_dim/P_dom"/>
</dbReference>
<evidence type="ECO:0000256" key="5">
    <source>
        <dbReference type="SAM" id="Phobius"/>
    </source>
</evidence>
<dbReference type="SMART" id="SM00091">
    <property type="entry name" value="PAS"/>
    <property type="match status" value="1"/>
</dbReference>
<dbReference type="PANTHER" id="PTHR43065:SF42">
    <property type="entry name" value="TWO-COMPONENT SENSOR PPRA"/>
    <property type="match status" value="1"/>
</dbReference>
<feature type="modified residue" description="4-aspartylphosphate" evidence="4">
    <location>
        <position position="572"/>
    </location>
</feature>
<evidence type="ECO:0000256" key="3">
    <source>
        <dbReference type="ARBA" id="ARBA00022553"/>
    </source>
</evidence>
<dbReference type="GO" id="GO:0000155">
    <property type="term" value="F:phosphorelay sensor kinase activity"/>
    <property type="evidence" value="ECO:0007669"/>
    <property type="project" value="InterPro"/>
</dbReference>
<evidence type="ECO:0000259" key="8">
    <source>
        <dbReference type="PROSITE" id="PS50112"/>
    </source>
</evidence>
<dbReference type="InterPro" id="IPR004358">
    <property type="entry name" value="Sig_transdc_His_kin-like_C"/>
</dbReference>
<keyword evidence="5" id="KW-0812">Transmembrane</keyword>
<dbReference type="Pfam" id="PF00072">
    <property type="entry name" value="Response_reg"/>
    <property type="match status" value="1"/>
</dbReference>
<dbReference type="SUPFAM" id="SSF47384">
    <property type="entry name" value="Homodimeric domain of signal transducing histidine kinase"/>
    <property type="match status" value="1"/>
</dbReference>
<keyword evidence="5" id="KW-1133">Transmembrane helix</keyword>
<dbReference type="SMART" id="SM00388">
    <property type="entry name" value="HisKA"/>
    <property type="match status" value="1"/>
</dbReference>
<dbReference type="SUPFAM" id="SSF55874">
    <property type="entry name" value="ATPase domain of HSP90 chaperone/DNA topoisomerase II/histidine kinase"/>
    <property type="match status" value="1"/>
</dbReference>
<feature type="non-terminal residue" evidence="9">
    <location>
        <position position="1"/>
    </location>
</feature>
<sequence length="638" mass="72806">YGIIMDSPLYINKKFSGYVNAVFNIEKFIGTSINENMNKIYNIYVLRDDKLLYCNSKQQFNKSLERNQGTIFKLHDNILKLYITKQYNKSYISVFISLVFITGIVLSLLLTLFIYLLMDRIALHKKATKEIYEMYKVLDTSQYEKNEIIKNNPDAICSLGINGNIISVNEAFLRITEYREEEIEGENIYNLIVEENRGEFKKMIDNILATGKPSKQNEFVLITKTNQRLHLEINTIPILKDKCVSSFWIFSRDITEFNKLQKQVYQANKMEALGKLSSGIGHDFNNLLTGVVGYSDLILRKSSEESKVKDYANIIKNTGLNAKRLIGDLMVFSRKQKLETSIFDINKLIKEEHEMLKQIIGDEIELNISLDKNPCIIKGDRVKIQNVILNLIVNAKDAISGSGYILIKTEHSFKHKFIDGGANSKNLKCVKVTVSDNGSGMTKDIIDNIFDPFFTTKVRGEGTGLGLSIVYGTVKQHEGEIKVTSTIGEGTDINIYIPESLKDTIRTKKKHQEEIYYGKGNVLLVDDYEESLLVTKMMLENLGYNVTISNSGEEAIRKFYKAKGDFKIVITDEIMQNLRGHEMIKILQEKQDIKTLIISGYIGENKEINDMGLILLKKPFTIEELSKQVYEIINGNGN</sequence>
<evidence type="ECO:0000313" key="9">
    <source>
        <dbReference type="EMBL" id="RKX68111.1"/>
    </source>
</evidence>
<evidence type="ECO:0000256" key="4">
    <source>
        <dbReference type="PROSITE-ProRule" id="PRU00169"/>
    </source>
</evidence>
<evidence type="ECO:0000259" key="6">
    <source>
        <dbReference type="PROSITE" id="PS50109"/>
    </source>
</evidence>
<dbReference type="EC" id="2.7.13.3" evidence="2"/>
<reference evidence="9 10" key="1">
    <citation type="submission" date="2018-06" db="EMBL/GenBank/DDBJ databases">
        <title>Extensive metabolic versatility and redundancy in microbially diverse, dynamic hydrothermal sediments.</title>
        <authorList>
            <person name="Dombrowski N."/>
            <person name="Teske A."/>
            <person name="Baker B.J."/>
        </authorList>
    </citation>
    <scope>NUCLEOTIDE SEQUENCE [LARGE SCALE GENOMIC DNA]</scope>
    <source>
        <strain evidence="9">B10_G13</strain>
    </source>
</reference>
<dbReference type="InterPro" id="IPR036890">
    <property type="entry name" value="HATPase_C_sf"/>
</dbReference>
<dbReference type="InterPro" id="IPR001789">
    <property type="entry name" value="Sig_transdc_resp-reg_receiver"/>
</dbReference>
<dbReference type="NCBIfam" id="TIGR00229">
    <property type="entry name" value="sensory_box"/>
    <property type="match status" value="1"/>
</dbReference>
<proteinExistence type="predicted"/>
<dbReference type="EMBL" id="QNBD01000310">
    <property type="protein sequence ID" value="RKX68111.1"/>
    <property type="molecule type" value="Genomic_DNA"/>
</dbReference>
<dbReference type="InterPro" id="IPR036097">
    <property type="entry name" value="HisK_dim/P_sf"/>
</dbReference>
<keyword evidence="5" id="KW-0472">Membrane</keyword>
<dbReference type="SUPFAM" id="SSF52172">
    <property type="entry name" value="CheY-like"/>
    <property type="match status" value="1"/>
</dbReference>
<dbReference type="Gene3D" id="1.10.287.130">
    <property type="match status" value="1"/>
</dbReference>
<dbReference type="Gene3D" id="3.30.565.10">
    <property type="entry name" value="Histidine kinase-like ATPase, C-terminal domain"/>
    <property type="match status" value="1"/>
</dbReference>
<organism evidence="9 10">
    <name type="scientific">candidate division TA06 bacterium</name>
    <dbReference type="NCBI Taxonomy" id="2250710"/>
    <lineage>
        <taxon>Bacteria</taxon>
        <taxon>Bacteria division TA06</taxon>
    </lineage>
</organism>
<protein>
    <recommendedName>
        <fullName evidence="2">histidine kinase</fullName>
        <ecNumber evidence="2">2.7.13.3</ecNumber>
    </recommendedName>
</protein>
<dbReference type="Gene3D" id="3.40.50.2300">
    <property type="match status" value="1"/>
</dbReference>
<dbReference type="Proteomes" id="UP000271125">
    <property type="component" value="Unassembled WGS sequence"/>
</dbReference>
<dbReference type="Pfam" id="PF02518">
    <property type="entry name" value="HATPase_c"/>
    <property type="match status" value="1"/>
</dbReference>
<evidence type="ECO:0000313" key="10">
    <source>
        <dbReference type="Proteomes" id="UP000271125"/>
    </source>
</evidence>
<feature type="domain" description="Response regulatory" evidence="7">
    <location>
        <begin position="521"/>
        <end position="633"/>
    </location>
</feature>
<dbReference type="InterPro" id="IPR011006">
    <property type="entry name" value="CheY-like_superfamily"/>
</dbReference>
<dbReference type="InterPro" id="IPR035965">
    <property type="entry name" value="PAS-like_dom_sf"/>
</dbReference>
<feature type="domain" description="Histidine kinase" evidence="6">
    <location>
        <begin position="279"/>
        <end position="501"/>
    </location>
</feature>
<keyword evidence="3 4" id="KW-0597">Phosphoprotein</keyword>
<dbReference type="PROSITE" id="PS50109">
    <property type="entry name" value="HIS_KIN"/>
    <property type="match status" value="1"/>
</dbReference>
<dbReference type="Gene3D" id="3.30.450.20">
    <property type="entry name" value="PAS domain"/>
    <property type="match status" value="1"/>
</dbReference>
<dbReference type="SUPFAM" id="SSF55785">
    <property type="entry name" value="PYP-like sensor domain (PAS domain)"/>
    <property type="match status" value="1"/>
</dbReference>
<dbReference type="InterPro" id="IPR003594">
    <property type="entry name" value="HATPase_dom"/>
</dbReference>
<dbReference type="SMART" id="SM00448">
    <property type="entry name" value="REC"/>
    <property type="match status" value="1"/>
</dbReference>